<comment type="caution">
    <text evidence="3">The sequence shown here is derived from an EMBL/GenBank/DDBJ whole genome shotgun (WGS) entry which is preliminary data.</text>
</comment>
<gene>
    <name evidence="3" type="ORF">M1E25_07835</name>
</gene>
<dbReference type="Proteomes" id="UP001167160">
    <property type="component" value="Unassembled WGS sequence"/>
</dbReference>
<keyword evidence="2" id="KW-0472">Membrane</keyword>
<accession>A0ABT0X3Z7</accession>
<evidence type="ECO:0000256" key="1">
    <source>
        <dbReference type="SAM" id="MobiDB-lite"/>
    </source>
</evidence>
<dbReference type="EMBL" id="JAMQGM010000017">
    <property type="protein sequence ID" value="MCM2577261.1"/>
    <property type="molecule type" value="Genomic_DNA"/>
</dbReference>
<keyword evidence="4" id="KW-1185">Reference proteome</keyword>
<evidence type="ECO:0000313" key="3">
    <source>
        <dbReference type="EMBL" id="MCM2577261.1"/>
    </source>
</evidence>
<reference evidence="3" key="1">
    <citation type="journal article" date="2023" name="Int. J. Syst. Evol. Microbiol.">
        <title>Streptomyces meridianus sp. nov. isolated from brackish water of the Tagus estuary in Alcochete, Portugal.</title>
        <authorList>
            <person name="Santos J.D.N."/>
            <person name="Klimek D."/>
            <person name="Calusinska M."/>
            <person name="Lobo Da Cunha A."/>
            <person name="Catita J."/>
            <person name="Goncalves H."/>
            <person name="Gonzalez I."/>
            <person name="Reyes F."/>
            <person name="Lage O.M."/>
        </authorList>
    </citation>
    <scope>NUCLEOTIDE SEQUENCE</scope>
    <source>
        <strain evidence="3">MTZ3.1</strain>
    </source>
</reference>
<keyword evidence="2" id="KW-1133">Transmembrane helix</keyword>
<feature type="transmembrane region" description="Helical" evidence="2">
    <location>
        <begin position="122"/>
        <end position="143"/>
    </location>
</feature>
<feature type="region of interest" description="Disordered" evidence="1">
    <location>
        <begin position="1"/>
        <end position="25"/>
    </location>
</feature>
<feature type="transmembrane region" description="Helical" evidence="2">
    <location>
        <begin position="61"/>
        <end position="85"/>
    </location>
</feature>
<evidence type="ECO:0000313" key="4">
    <source>
        <dbReference type="Proteomes" id="UP001167160"/>
    </source>
</evidence>
<keyword evidence="2" id="KW-0812">Transmembrane</keyword>
<protein>
    <submittedName>
        <fullName evidence="3">Uncharacterized protein</fullName>
    </submittedName>
</protein>
<dbReference type="RefSeq" id="WP_251411765.1">
    <property type="nucleotide sequence ID" value="NZ_JAMQGM010000017.1"/>
</dbReference>
<sequence>MTHPDERGYAHNPYPAHDPYGGNRDAPGYSGRDGYEYAPAAGREEAAGYRRNPDGTGRHRMALLVHTIGDVFAAVLGLWILLYLLEANQGNVLVAFVHGMADWLAGWSQDIFTMETEGVRVLFNYGLPALIYLGLGHGAATWIRRF</sequence>
<evidence type="ECO:0000256" key="2">
    <source>
        <dbReference type="SAM" id="Phobius"/>
    </source>
</evidence>
<name>A0ABT0X3Z7_9ACTN</name>
<organism evidence="3 4">
    <name type="scientific">Streptomyces meridianus</name>
    <dbReference type="NCBI Taxonomy" id="2938945"/>
    <lineage>
        <taxon>Bacteria</taxon>
        <taxon>Bacillati</taxon>
        <taxon>Actinomycetota</taxon>
        <taxon>Actinomycetes</taxon>
        <taxon>Kitasatosporales</taxon>
        <taxon>Streptomycetaceae</taxon>
        <taxon>Streptomyces</taxon>
    </lineage>
</organism>
<proteinExistence type="predicted"/>